<feature type="compositionally biased region" description="Acidic residues" evidence="2">
    <location>
        <begin position="112"/>
        <end position="151"/>
    </location>
</feature>
<dbReference type="GO" id="GO:0031011">
    <property type="term" value="C:Ino80 complex"/>
    <property type="evidence" value="ECO:0007669"/>
    <property type="project" value="InterPro"/>
</dbReference>
<evidence type="ECO:0000313" key="4">
    <source>
        <dbReference type="EMBL" id="KAF0852539.1"/>
    </source>
</evidence>
<keyword evidence="1" id="KW-0175">Coiled coil</keyword>
<feature type="compositionally biased region" description="Basic residues" evidence="2">
    <location>
        <begin position="166"/>
        <end position="180"/>
    </location>
</feature>
<dbReference type="AlphaFoldDB" id="A0A8K0F469"/>
<feature type="compositionally biased region" description="Polar residues" evidence="2">
    <location>
        <begin position="326"/>
        <end position="335"/>
    </location>
</feature>
<feature type="compositionally biased region" description="Basic and acidic residues" evidence="2">
    <location>
        <begin position="56"/>
        <end position="70"/>
    </location>
</feature>
<feature type="coiled-coil region" evidence="1">
    <location>
        <begin position="285"/>
        <end position="321"/>
    </location>
</feature>
<reference evidence="4" key="1">
    <citation type="submission" date="2019-09" db="EMBL/GenBank/DDBJ databases">
        <title>The Mitochondrial Proteome of the Jakobid, Andalucia godoyi, a Protist With the Most Gene-Rich and Bacteria-Like Mitochondrial Genome.</title>
        <authorList>
            <person name="Gray M.W."/>
            <person name="Burger G."/>
            <person name="Derelle R."/>
            <person name="Klimes V."/>
            <person name="Leger M."/>
            <person name="Sarrasin M."/>
            <person name="Vlcek C."/>
            <person name="Roger A.J."/>
            <person name="Elias M."/>
            <person name="Lang B.F."/>
        </authorList>
    </citation>
    <scope>NUCLEOTIDE SEQUENCE</scope>
    <source>
        <strain evidence="4">And28</strain>
    </source>
</reference>
<feature type="compositionally biased region" description="Low complexity" evidence="2">
    <location>
        <begin position="25"/>
        <end position="42"/>
    </location>
</feature>
<feature type="region of interest" description="Disordered" evidence="2">
    <location>
        <begin position="326"/>
        <end position="354"/>
    </location>
</feature>
<dbReference type="SMART" id="SM01406">
    <property type="entry name" value="PAPA-1"/>
    <property type="match status" value="1"/>
</dbReference>
<proteinExistence type="predicted"/>
<evidence type="ECO:0000313" key="5">
    <source>
        <dbReference type="Proteomes" id="UP000799049"/>
    </source>
</evidence>
<evidence type="ECO:0000259" key="3">
    <source>
        <dbReference type="SMART" id="SM01406"/>
    </source>
</evidence>
<dbReference type="Proteomes" id="UP000799049">
    <property type="component" value="Unassembled WGS sequence"/>
</dbReference>
<dbReference type="InterPro" id="IPR006880">
    <property type="entry name" value="INO80B_C"/>
</dbReference>
<accession>A0A8K0F469</accession>
<feature type="compositionally biased region" description="Acidic residues" evidence="2">
    <location>
        <begin position="216"/>
        <end position="244"/>
    </location>
</feature>
<dbReference type="Pfam" id="PF04795">
    <property type="entry name" value="PAPA-1"/>
    <property type="match status" value="1"/>
</dbReference>
<protein>
    <submittedName>
        <fullName evidence="4">Putative mitochondrial protein</fullName>
    </submittedName>
</protein>
<organism evidence="4 5">
    <name type="scientific">Andalucia godoyi</name>
    <name type="common">Flagellate</name>
    <dbReference type="NCBI Taxonomy" id="505711"/>
    <lineage>
        <taxon>Eukaryota</taxon>
        <taxon>Discoba</taxon>
        <taxon>Jakobida</taxon>
        <taxon>Andalucina</taxon>
        <taxon>Andaluciidae</taxon>
        <taxon>Andalucia</taxon>
    </lineage>
</organism>
<feature type="compositionally biased region" description="Low complexity" evidence="2">
    <location>
        <begin position="203"/>
        <end position="213"/>
    </location>
</feature>
<gene>
    <name evidence="4" type="ORF">ANDGO_08435</name>
</gene>
<dbReference type="EMBL" id="VRVR01000031">
    <property type="protein sequence ID" value="KAF0852539.1"/>
    <property type="molecule type" value="Genomic_DNA"/>
</dbReference>
<feature type="domain" description="INO80 complex subunit B-like conserved region" evidence="3">
    <location>
        <begin position="296"/>
        <end position="400"/>
    </location>
</feature>
<evidence type="ECO:0000256" key="1">
    <source>
        <dbReference type="SAM" id="Coils"/>
    </source>
</evidence>
<name>A0A8K0F469_ANDGO</name>
<comment type="caution">
    <text evidence="4">The sequence shown here is derived from an EMBL/GenBank/DDBJ whole genome shotgun (WGS) entry which is preliminary data.</text>
</comment>
<sequence>MLPRSFAGSSDLRFKLSRKIFESASASASSLLDRDSSSSSSSSPPPLLPGSPVRYAIEKNAHDEDSERNQSRHRTPKPSASVSAQKPVVHSRKRQRGNAYSEAQQLNNNRDGDDDDDGDHDDDGADEDGDGNNDDDNNDDDDDDDDDDGEEKEDRADRGKKILNNNKRRVGQSPPGKKKAAGSAPAAKIVPVVSRRRNGHAGEGSANANANGNGNDGDDDDDNDEEDDDDDDDEMDDVDAEEQEENFRTGELVLKKKNRKYIPTQDELITNEALVTNVRGYRAKMAAAEGGVDEDEEAARRLEAKRKRRMMEEKRMELQRTQTIERLLQRSQKSTQKGRKKETDITESMTAAAKSAEIIEQEQQLKDRKSAIVAQGELKPGYFRYIDSRDKTVLVLPIPDAPPSVDYAES</sequence>
<evidence type="ECO:0000256" key="2">
    <source>
        <dbReference type="SAM" id="MobiDB-lite"/>
    </source>
</evidence>
<keyword evidence="5" id="KW-1185">Reference proteome</keyword>
<feature type="region of interest" description="Disordered" evidence="2">
    <location>
        <begin position="25"/>
        <end position="251"/>
    </location>
</feature>